<name>A0A1L7X755_9HELO</name>
<keyword evidence="2" id="KW-0812">Transmembrane</keyword>
<keyword evidence="2" id="KW-1133">Transmembrane helix</keyword>
<proteinExistence type="predicted"/>
<feature type="compositionally biased region" description="Polar residues" evidence="1">
    <location>
        <begin position="52"/>
        <end position="61"/>
    </location>
</feature>
<keyword evidence="4" id="KW-1185">Reference proteome</keyword>
<keyword evidence="2" id="KW-0472">Membrane</keyword>
<sequence length="165" mass="18011">MSATLLTFGMPASEKEKHYPNSRARRHSGEVIITQSKKKRSKRDKDKDGDTESISSTNSGDTVIPPPPRCPLRFMLAGLFETEDEAGEKKPKGCPLRRVQLWHTIPLCLLAVINLLLVIIALLGLAGYRIALGVQSTVLSLAKPESPYAETLADTDDGTLVGDKK</sequence>
<evidence type="ECO:0000256" key="2">
    <source>
        <dbReference type="SAM" id="Phobius"/>
    </source>
</evidence>
<organism evidence="3 4">
    <name type="scientific">Phialocephala subalpina</name>
    <dbReference type="NCBI Taxonomy" id="576137"/>
    <lineage>
        <taxon>Eukaryota</taxon>
        <taxon>Fungi</taxon>
        <taxon>Dikarya</taxon>
        <taxon>Ascomycota</taxon>
        <taxon>Pezizomycotina</taxon>
        <taxon>Leotiomycetes</taxon>
        <taxon>Helotiales</taxon>
        <taxon>Mollisiaceae</taxon>
        <taxon>Phialocephala</taxon>
        <taxon>Phialocephala fortinii species complex</taxon>
    </lineage>
</organism>
<evidence type="ECO:0000256" key="1">
    <source>
        <dbReference type="SAM" id="MobiDB-lite"/>
    </source>
</evidence>
<feature type="region of interest" description="Disordered" evidence="1">
    <location>
        <begin position="1"/>
        <end position="68"/>
    </location>
</feature>
<gene>
    <name evidence="3" type="ORF">PAC_10751</name>
</gene>
<protein>
    <submittedName>
        <fullName evidence="3">Uncharacterized protein</fullName>
    </submittedName>
</protein>
<dbReference type="EMBL" id="FJOG01000017">
    <property type="protein sequence ID" value="CZR60855.1"/>
    <property type="molecule type" value="Genomic_DNA"/>
</dbReference>
<feature type="transmembrane region" description="Helical" evidence="2">
    <location>
        <begin position="107"/>
        <end position="131"/>
    </location>
</feature>
<dbReference type="Proteomes" id="UP000184330">
    <property type="component" value="Unassembled WGS sequence"/>
</dbReference>
<dbReference type="AlphaFoldDB" id="A0A1L7X755"/>
<evidence type="ECO:0000313" key="3">
    <source>
        <dbReference type="EMBL" id="CZR60855.1"/>
    </source>
</evidence>
<evidence type="ECO:0000313" key="4">
    <source>
        <dbReference type="Proteomes" id="UP000184330"/>
    </source>
</evidence>
<accession>A0A1L7X755</accession>
<dbReference type="OrthoDB" id="3560987at2759"/>
<reference evidence="3 4" key="1">
    <citation type="submission" date="2016-03" db="EMBL/GenBank/DDBJ databases">
        <authorList>
            <person name="Ploux O."/>
        </authorList>
    </citation>
    <scope>NUCLEOTIDE SEQUENCE [LARGE SCALE GENOMIC DNA]</scope>
    <source>
        <strain evidence="3 4">UAMH 11012</strain>
    </source>
</reference>